<dbReference type="AlphaFoldDB" id="A0A0W0YJN9"/>
<accession>A0A0W0YJN9</accession>
<comment type="caution">
    <text evidence="4">The sequence shown here is derived from an EMBL/GenBank/DDBJ whole genome shotgun (WGS) entry which is preliminary data.</text>
</comment>
<dbReference type="PIRSF" id="PIRSF006276">
    <property type="entry name" value="UspA"/>
    <property type="match status" value="1"/>
</dbReference>
<dbReference type="PANTHER" id="PTHR46268:SF6">
    <property type="entry name" value="UNIVERSAL STRESS PROTEIN UP12"/>
    <property type="match status" value="1"/>
</dbReference>
<dbReference type="EMBL" id="LNYV01000028">
    <property type="protein sequence ID" value="KTD57121.1"/>
    <property type="molecule type" value="Genomic_DNA"/>
</dbReference>
<comment type="similarity">
    <text evidence="1 2">Belongs to the universal stress protein A family.</text>
</comment>
<sequence length="152" mass="16949">MYKNIMLALDWSNKISDSLVEEVIKLTKDQNSNVRIIHVIDETFINYGGPPFDYVSIIASWREDSEKLLNSASKKIISQSPTKVDTLVLELKPLQGRVAEIIVEAAKEWPADLLVIGTHGRRGFSRFFLGSVAENIVRIAPTPVLLVRGTDG</sequence>
<dbReference type="RefSeq" id="WP_027270393.1">
    <property type="nucleotide sequence ID" value="NZ_CAAAJE010000007.1"/>
</dbReference>
<dbReference type="InterPro" id="IPR014729">
    <property type="entry name" value="Rossmann-like_a/b/a_fold"/>
</dbReference>
<proteinExistence type="inferred from homology"/>
<dbReference type="InterPro" id="IPR006015">
    <property type="entry name" value="Universal_stress_UspA"/>
</dbReference>
<dbReference type="OrthoDB" id="9792500at2"/>
<evidence type="ECO:0000256" key="2">
    <source>
        <dbReference type="PIRNR" id="PIRNR006276"/>
    </source>
</evidence>
<feature type="domain" description="UspA" evidence="3">
    <location>
        <begin position="1"/>
        <end position="148"/>
    </location>
</feature>
<dbReference type="SUPFAM" id="SSF52402">
    <property type="entry name" value="Adenine nucleotide alpha hydrolases-like"/>
    <property type="match status" value="1"/>
</dbReference>
<evidence type="ECO:0000259" key="3">
    <source>
        <dbReference type="Pfam" id="PF00582"/>
    </source>
</evidence>
<keyword evidence="2" id="KW-0963">Cytoplasm</keyword>
<dbReference type="eggNOG" id="COG0589">
    <property type="taxonomic scope" value="Bacteria"/>
</dbReference>
<dbReference type="Pfam" id="PF00582">
    <property type="entry name" value="Usp"/>
    <property type="match status" value="1"/>
</dbReference>
<dbReference type="InterPro" id="IPR006016">
    <property type="entry name" value="UspA"/>
</dbReference>
<dbReference type="PATRIC" id="fig|28087.4.peg.1849"/>
<dbReference type="Gene3D" id="3.40.50.620">
    <property type="entry name" value="HUPs"/>
    <property type="match status" value="1"/>
</dbReference>
<name>A0A0W0YJN9_9GAMM</name>
<dbReference type="Proteomes" id="UP000054621">
    <property type="component" value="Unassembled WGS sequence"/>
</dbReference>
<evidence type="ECO:0000313" key="4">
    <source>
        <dbReference type="EMBL" id="KTD57121.1"/>
    </source>
</evidence>
<protein>
    <recommendedName>
        <fullName evidence="2">Universal stress protein</fullName>
    </recommendedName>
</protein>
<dbReference type="CDD" id="cd00293">
    <property type="entry name" value="USP-like"/>
    <property type="match status" value="1"/>
</dbReference>
<comment type="subcellular location">
    <subcellularLocation>
        <location evidence="2">Cytoplasm</location>
    </subcellularLocation>
</comment>
<evidence type="ECO:0000313" key="5">
    <source>
        <dbReference type="Proteomes" id="UP000054621"/>
    </source>
</evidence>
<dbReference type="PANTHER" id="PTHR46268">
    <property type="entry name" value="STRESS RESPONSE PROTEIN NHAX"/>
    <property type="match status" value="1"/>
</dbReference>
<evidence type="ECO:0000256" key="1">
    <source>
        <dbReference type="ARBA" id="ARBA00008791"/>
    </source>
</evidence>
<dbReference type="PRINTS" id="PR01438">
    <property type="entry name" value="UNVRSLSTRESS"/>
</dbReference>
<gene>
    <name evidence="4" type="ORF">Lsai_1725</name>
</gene>
<organism evidence="4 5">
    <name type="scientific">Legionella sainthelensi</name>
    <dbReference type="NCBI Taxonomy" id="28087"/>
    <lineage>
        <taxon>Bacteria</taxon>
        <taxon>Pseudomonadati</taxon>
        <taxon>Pseudomonadota</taxon>
        <taxon>Gammaproteobacteria</taxon>
        <taxon>Legionellales</taxon>
        <taxon>Legionellaceae</taxon>
        <taxon>Legionella</taxon>
    </lineage>
</organism>
<dbReference type="GO" id="GO:0005737">
    <property type="term" value="C:cytoplasm"/>
    <property type="evidence" value="ECO:0007669"/>
    <property type="project" value="UniProtKB-SubCell"/>
</dbReference>
<reference evidence="4 5" key="1">
    <citation type="submission" date="2015-11" db="EMBL/GenBank/DDBJ databases">
        <title>Genomic analysis of 38 Legionella species identifies large and diverse effector repertoires.</title>
        <authorList>
            <person name="Burstein D."/>
            <person name="Amaro F."/>
            <person name="Zusman T."/>
            <person name="Lifshitz Z."/>
            <person name="Cohen O."/>
            <person name="Gilbert J.A."/>
            <person name="Pupko T."/>
            <person name="Shuman H.A."/>
            <person name="Segal G."/>
        </authorList>
    </citation>
    <scope>NUCLEOTIDE SEQUENCE [LARGE SCALE GENOMIC DNA]</scope>
    <source>
        <strain evidence="4 5">Mt.St.Helens-4</strain>
    </source>
</reference>